<evidence type="ECO:0000313" key="2">
    <source>
        <dbReference type="EMBL" id="GFF20601.1"/>
    </source>
</evidence>
<evidence type="ECO:0000313" key="3">
    <source>
        <dbReference type="Proteomes" id="UP000452235"/>
    </source>
</evidence>
<dbReference type="OrthoDB" id="7289984at2759"/>
<proteinExistence type="inferred from homology"/>
<dbReference type="SUPFAM" id="SSF51735">
    <property type="entry name" value="NAD(P)-binding Rossmann-fold domains"/>
    <property type="match status" value="1"/>
</dbReference>
<dbReference type="Gene3D" id="3.40.50.720">
    <property type="entry name" value="NAD(P)-binding Rossmann-like Domain"/>
    <property type="match status" value="1"/>
</dbReference>
<comment type="caution">
    <text evidence="2">The sequence shown here is derived from an EMBL/GenBank/DDBJ whole genome shotgun (WGS) entry which is preliminary data.</text>
</comment>
<gene>
    <name evidence="2" type="ORF">ATEIFO6365_0012035700</name>
</gene>
<dbReference type="AlphaFoldDB" id="A0A5M3ZBN8"/>
<dbReference type="Proteomes" id="UP000452235">
    <property type="component" value="Unassembled WGS sequence"/>
</dbReference>
<protein>
    <submittedName>
        <fullName evidence="2">NAD(P)-binding protein</fullName>
    </submittedName>
</protein>
<evidence type="ECO:0000256" key="1">
    <source>
        <dbReference type="ARBA" id="ARBA00006484"/>
    </source>
</evidence>
<dbReference type="EMBL" id="BLJY01000012">
    <property type="protein sequence ID" value="GFF20601.1"/>
    <property type="molecule type" value="Genomic_DNA"/>
</dbReference>
<sequence>MKEIEAVASRVLEVNDESTVIKAAQVFGEGPLDMLINLAGIGPEPDNWYEHTAEIITEKFAVNTVGPFLTCKHFYPNLKKASGTIINISSNAGSITMCKGEDLAYRMSKAALNMMTVSLAKEFIMNGDDITVVAFNPGYVATRLTNYRFKDDMDECIAGMVEVLEGVSMEQTGMFLD</sequence>
<dbReference type="PRINTS" id="PR00081">
    <property type="entry name" value="GDHRDH"/>
</dbReference>
<dbReference type="GO" id="GO:0005737">
    <property type="term" value="C:cytoplasm"/>
    <property type="evidence" value="ECO:0007669"/>
    <property type="project" value="TreeGrafter"/>
</dbReference>
<dbReference type="InterPro" id="IPR051468">
    <property type="entry name" value="Fungal_SecMetab_SDRs"/>
</dbReference>
<dbReference type="PANTHER" id="PTHR43544:SF12">
    <property type="entry name" value="NAD(P)-BINDING ROSSMANN-FOLD SUPERFAMILY PROTEIN"/>
    <property type="match status" value="1"/>
</dbReference>
<organism evidence="2 3">
    <name type="scientific">Aspergillus terreus</name>
    <dbReference type="NCBI Taxonomy" id="33178"/>
    <lineage>
        <taxon>Eukaryota</taxon>
        <taxon>Fungi</taxon>
        <taxon>Dikarya</taxon>
        <taxon>Ascomycota</taxon>
        <taxon>Pezizomycotina</taxon>
        <taxon>Eurotiomycetes</taxon>
        <taxon>Eurotiomycetidae</taxon>
        <taxon>Eurotiales</taxon>
        <taxon>Aspergillaceae</taxon>
        <taxon>Aspergillus</taxon>
        <taxon>Aspergillus subgen. Circumdati</taxon>
    </lineage>
</organism>
<dbReference type="PANTHER" id="PTHR43544">
    <property type="entry name" value="SHORT-CHAIN DEHYDROGENASE/REDUCTASE"/>
    <property type="match status" value="1"/>
</dbReference>
<comment type="similarity">
    <text evidence="1">Belongs to the short-chain dehydrogenases/reductases (SDR) family.</text>
</comment>
<keyword evidence="3" id="KW-1185">Reference proteome</keyword>
<name>A0A5M3ZBN8_ASPTE</name>
<dbReference type="GO" id="GO:0016491">
    <property type="term" value="F:oxidoreductase activity"/>
    <property type="evidence" value="ECO:0007669"/>
    <property type="project" value="TreeGrafter"/>
</dbReference>
<accession>A0A5M3ZBN8</accession>
<dbReference type="InterPro" id="IPR002347">
    <property type="entry name" value="SDR_fam"/>
</dbReference>
<dbReference type="PRINTS" id="PR00080">
    <property type="entry name" value="SDRFAMILY"/>
</dbReference>
<reference evidence="2 3" key="1">
    <citation type="submission" date="2020-01" db="EMBL/GenBank/DDBJ databases">
        <title>Aspergillus terreus IFO 6365 whole genome shotgun sequence.</title>
        <authorList>
            <person name="Kanamasa S."/>
            <person name="Takahashi H."/>
        </authorList>
    </citation>
    <scope>NUCLEOTIDE SEQUENCE [LARGE SCALE GENOMIC DNA]</scope>
    <source>
        <strain evidence="2 3">IFO 6365</strain>
    </source>
</reference>
<dbReference type="Pfam" id="PF00106">
    <property type="entry name" value="adh_short"/>
    <property type="match status" value="1"/>
</dbReference>
<dbReference type="InterPro" id="IPR036291">
    <property type="entry name" value="NAD(P)-bd_dom_sf"/>
</dbReference>